<keyword evidence="5" id="KW-1185">Reference proteome</keyword>
<dbReference type="Pfam" id="PF13441">
    <property type="entry name" value="Gly-zipper_YMGG"/>
    <property type="match status" value="1"/>
</dbReference>
<gene>
    <name evidence="4" type="ORF">BX592_101363</name>
</gene>
<evidence type="ECO:0000256" key="1">
    <source>
        <dbReference type="SAM" id="MobiDB-lite"/>
    </source>
</evidence>
<sequence>MTRTIRLAPALAIMLLIGSAHAQQPIIYPAKGQSPQQQASDMGQCQAWAKQTTGVDPAALAQRAANQPPPPGPQGERVRGAAGGAAMGAAIGAIAGDAGKGAAIGAVTGTVGGGIRQRRNASAAAQQQQAVAQDTSQQLAVFNRALSACMSGRGYTIN</sequence>
<protein>
    <submittedName>
        <fullName evidence="4">YmgG-like glycine-zipper protein</fullName>
    </submittedName>
</protein>
<feature type="domain" description="YMGG-like Gly-zipper" evidence="3">
    <location>
        <begin position="76"/>
        <end position="117"/>
    </location>
</feature>
<feature type="chain" id="PRO_5020681647" evidence="2">
    <location>
        <begin position="23"/>
        <end position="158"/>
    </location>
</feature>
<dbReference type="EMBL" id="SORE01000001">
    <property type="protein sequence ID" value="TDY54907.1"/>
    <property type="molecule type" value="Genomic_DNA"/>
</dbReference>
<evidence type="ECO:0000313" key="5">
    <source>
        <dbReference type="Proteomes" id="UP000295509"/>
    </source>
</evidence>
<dbReference type="AlphaFoldDB" id="A0A4V3HFU6"/>
<dbReference type="RefSeq" id="WP_134189913.1">
    <property type="nucleotide sequence ID" value="NZ_JBHLUW010000027.1"/>
</dbReference>
<feature type="compositionally biased region" description="Low complexity" evidence="1">
    <location>
        <begin position="57"/>
        <end position="66"/>
    </location>
</feature>
<dbReference type="InterPro" id="IPR027367">
    <property type="entry name" value="Gly-zipper_YMGG"/>
</dbReference>
<organism evidence="4 5">
    <name type="scientific">Paraburkholderia rhizosphaerae</name>
    <dbReference type="NCBI Taxonomy" id="480658"/>
    <lineage>
        <taxon>Bacteria</taxon>
        <taxon>Pseudomonadati</taxon>
        <taxon>Pseudomonadota</taxon>
        <taxon>Betaproteobacteria</taxon>
        <taxon>Burkholderiales</taxon>
        <taxon>Burkholderiaceae</taxon>
        <taxon>Paraburkholderia</taxon>
    </lineage>
</organism>
<feature type="signal peptide" evidence="2">
    <location>
        <begin position="1"/>
        <end position="22"/>
    </location>
</feature>
<evidence type="ECO:0000256" key="2">
    <source>
        <dbReference type="SAM" id="SignalP"/>
    </source>
</evidence>
<dbReference type="OrthoDB" id="8565211at2"/>
<evidence type="ECO:0000259" key="3">
    <source>
        <dbReference type="Pfam" id="PF13441"/>
    </source>
</evidence>
<feature type="region of interest" description="Disordered" evidence="1">
    <location>
        <begin position="50"/>
        <end position="81"/>
    </location>
</feature>
<accession>A0A4V3HFU6</accession>
<name>A0A4V3HFU6_9BURK</name>
<reference evidence="4 5" key="1">
    <citation type="submission" date="2019-03" db="EMBL/GenBank/DDBJ databases">
        <title>Genomic Encyclopedia of Type Strains, Phase III (KMG-III): the genomes of soil and plant-associated and newly described type strains.</title>
        <authorList>
            <person name="Whitman W."/>
        </authorList>
    </citation>
    <scope>NUCLEOTIDE SEQUENCE [LARGE SCALE GENOMIC DNA]</scope>
    <source>
        <strain evidence="4 5">LMG 29544</strain>
    </source>
</reference>
<dbReference type="Proteomes" id="UP000295509">
    <property type="component" value="Unassembled WGS sequence"/>
</dbReference>
<comment type="caution">
    <text evidence="4">The sequence shown here is derived from an EMBL/GenBank/DDBJ whole genome shotgun (WGS) entry which is preliminary data.</text>
</comment>
<evidence type="ECO:0000313" key="4">
    <source>
        <dbReference type="EMBL" id="TDY54907.1"/>
    </source>
</evidence>
<keyword evidence="2" id="KW-0732">Signal</keyword>
<proteinExistence type="predicted"/>